<keyword evidence="3" id="KW-1185">Reference proteome</keyword>
<dbReference type="eggNOG" id="COG1668">
    <property type="taxonomic scope" value="Bacteria"/>
</dbReference>
<evidence type="ECO:0000256" key="1">
    <source>
        <dbReference type="SAM" id="Phobius"/>
    </source>
</evidence>
<dbReference type="KEGG" id="asl:Aeqsu_3146"/>
<gene>
    <name evidence="2" type="ordered locus">Aeqsu_3146</name>
</gene>
<reference evidence="2 3" key="1">
    <citation type="submission" date="2012-06" db="EMBL/GenBank/DDBJ databases">
        <title>The complete genome of Aequorivita sublithincola DSM 14238.</title>
        <authorList>
            <consortium name="US DOE Joint Genome Institute (JGI-PGF)"/>
            <person name="Lucas S."/>
            <person name="Copeland A."/>
            <person name="Lapidus A."/>
            <person name="Goodwin L."/>
            <person name="Pitluck S."/>
            <person name="Peters L."/>
            <person name="Munk A.C.C."/>
            <person name="Kyrpides N."/>
            <person name="Mavromatis K."/>
            <person name="Pagani I."/>
            <person name="Ivanova N."/>
            <person name="Ovchinnikova G."/>
            <person name="Zeytun A."/>
            <person name="Detter J.C."/>
            <person name="Han C."/>
            <person name="Land M."/>
            <person name="Hauser L."/>
            <person name="Markowitz V."/>
            <person name="Cheng J.-F."/>
            <person name="Hugenholtz P."/>
            <person name="Woyke T."/>
            <person name="Wu D."/>
            <person name="Tindall B."/>
            <person name="Faehnrich R."/>
            <person name="Brambilla E."/>
            <person name="Klenk H.-P."/>
            <person name="Eisen J.A."/>
        </authorList>
    </citation>
    <scope>NUCLEOTIDE SEQUENCE [LARGE SCALE GENOMIC DNA]</scope>
    <source>
        <strain evidence="3">DSM 14238 / LMG 21431 / ACAM 643 / 9-3</strain>
    </source>
</reference>
<evidence type="ECO:0000313" key="2">
    <source>
        <dbReference type="EMBL" id="AFL82581.1"/>
    </source>
</evidence>
<sequence length="232" mass="26130">MSTFLKQLKWQFVLLQKNNIISISFVVTLVYGLILFFLNDVKYIDELLVSLVLNDPSVIGYFFIALFIYTEIKHGVLNALFVTPVKIHHYLLSKIIALTLIGTICSVGLVLSVKGLNFDIFNYVLGSFSICFLSAIVGLIMLTFASEFLNFALLSIPVFFLFTGISLLNYLGTFDLGNFKYLFPVQGGLDLIDNAVSDSVINYSYAYISLSFSIILLYFITFRLFTKKFVAA</sequence>
<protein>
    <recommendedName>
        <fullName evidence="4">ABC-2 type transporter</fullName>
    </recommendedName>
</protein>
<keyword evidence="1" id="KW-0472">Membrane</keyword>
<keyword evidence="1" id="KW-1133">Transmembrane helix</keyword>
<name>I3Z013_AEQSU</name>
<dbReference type="OrthoDB" id="8480522at2"/>
<feature type="transmembrane region" description="Helical" evidence="1">
    <location>
        <begin position="151"/>
        <end position="172"/>
    </location>
</feature>
<dbReference type="AlphaFoldDB" id="I3Z013"/>
<dbReference type="Proteomes" id="UP000006049">
    <property type="component" value="Chromosome"/>
</dbReference>
<organism evidence="2 3">
    <name type="scientific">Aequorivita sublithincola (strain DSM 14238 / LMG 21431 / ACAM 643 / 9-3)</name>
    <dbReference type="NCBI Taxonomy" id="746697"/>
    <lineage>
        <taxon>Bacteria</taxon>
        <taxon>Pseudomonadati</taxon>
        <taxon>Bacteroidota</taxon>
        <taxon>Flavobacteriia</taxon>
        <taxon>Flavobacteriales</taxon>
        <taxon>Flavobacteriaceae</taxon>
        <taxon>Aequorivita</taxon>
    </lineage>
</organism>
<feature type="transmembrane region" description="Helical" evidence="1">
    <location>
        <begin position="20"/>
        <end position="38"/>
    </location>
</feature>
<feature type="transmembrane region" description="Helical" evidence="1">
    <location>
        <begin position="120"/>
        <end position="144"/>
    </location>
</feature>
<feature type="transmembrane region" description="Helical" evidence="1">
    <location>
        <begin position="205"/>
        <end position="225"/>
    </location>
</feature>
<dbReference type="STRING" id="746697.Aeqsu_3146"/>
<dbReference type="EMBL" id="CP003280">
    <property type="protein sequence ID" value="AFL82581.1"/>
    <property type="molecule type" value="Genomic_DNA"/>
</dbReference>
<accession>I3Z013</accession>
<keyword evidence="1" id="KW-0812">Transmembrane</keyword>
<dbReference type="HOGENOM" id="CLU_1193283_0_0_10"/>
<evidence type="ECO:0000313" key="3">
    <source>
        <dbReference type="Proteomes" id="UP000006049"/>
    </source>
</evidence>
<feature type="transmembrane region" description="Helical" evidence="1">
    <location>
        <begin position="95"/>
        <end position="114"/>
    </location>
</feature>
<feature type="transmembrane region" description="Helical" evidence="1">
    <location>
        <begin position="58"/>
        <end position="83"/>
    </location>
</feature>
<proteinExistence type="predicted"/>
<evidence type="ECO:0008006" key="4">
    <source>
        <dbReference type="Google" id="ProtNLM"/>
    </source>
</evidence>
<dbReference type="RefSeq" id="WP_014783830.1">
    <property type="nucleotide sequence ID" value="NC_018013.1"/>
</dbReference>